<protein>
    <submittedName>
        <fullName evidence="9">DUF2029 domain-containing protein</fullName>
    </submittedName>
</protein>
<evidence type="ECO:0000256" key="6">
    <source>
        <dbReference type="ARBA" id="ARBA00023136"/>
    </source>
</evidence>
<keyword evidence="5 8" id="KW-1133">Transmembrane helix</keyword>
<feature type="transmembrane region" description="Helical" evidence="8">
    <location>
        <begin position="157"/>
        <end position="190"/>
    </location>
</feature>
<evidence type="ECO:0000313" key="10">
    <source>
        <dbReference type="Proteomes" id="UP000256838"/>
    </source>
</evidence>
<evidence type="ECO:0000256" key="4">
    <source>
        <dbReference type="ARBA" id="ARBA00022692"/>
    </source>
</evidence>
<keyword evidence="2" id="KW-1003">Cell membrane</keyword>
<feature type="transmembrane region" description="Helical" evidence="8">
    <location>
        <begin position="290"/>
        <end position="312"/>
    </location>
</feature>
<proteinExistence type="inferred from homology"/>
<feature type="transmembrane region" description="Helical" evidence="8">
    <location>
        <begin position="228"/>
        <end position="246"/>
    </location>
</feature>
<organism evidence="9 10">
    <name type="scientific">Trinickia dinghuensis</name>
    <dbReference type="NCBI Taxonomy" id="2291023"/>
    <lineage>
        <taxon>Bacteria</taxon>
        <taxon>Pseudomonadati</taxon>
        <taxon>Pseudomonadota</taxon>
        <taxon>Betaproteobacteria</taxon>
        <taxon>Burkholderiales</taxon>
        <taxon>Burkholderiaceae</taxon>
        <taxon>Trinickia</taxon>
    </lineage>
</organism>
<dbReference type="OrthoDB" id="8962495at2"/>
<evidence type="ECO:0000256" key="3">
    <source>
        <dbReference type="ARBA" id="ARBA00022679"/>
    </source>
</evidence>
<evidence type="ECO:0000256" key="1">
    <source>
        <dbReference type="ARBA" id="ARBA00004651"/>
    </source>
</evidence>
<comment type="caution">
    <text evidence="9">The sequence shown here is derived from an EMBL/GenBank/DDBJ whole genome shotgun (WGS) entry which is preliminary data.</text>
</comment>
<keyword evidence="4 8" id="KW-0812">Transmembrane</keyword>
<dbReference type="RefSeq" id="WP_115533414.1">
    <property type="nucleotide sequence ID" value="NZ_QRGA01000006.1"/>
</dbReference>
<keyword evidence="10" id="KW-1185">Reference proteome</keyword>
<feature type="transmembrane region" description="Helical" evidence="8">
    <location>
        <begin position="101"/>
        <end position="120"/>
    </location>
</feature>
<sequence length="443" mass="47973">MYGLSRGKRGVDRRVRGRLTQSRLLLYSCTMIVIYAIVLGAWAWTTEGFTRSDGSRPGIDFAVFWVASHLVLHGLPWQVYHHLAFAKAEATLLPSFQSNHFLPWLYPPAFLFFVAPLALLPLAVSYLLFVGVSALLFTVATLRISGLGDAIGSSRAAALVVASSPSVFVAALAGQNSMLTAALAGLAVYWVDRKPWLAGFCIGLFAIKPQMAIVFPFVLIAVGAWRTFAAAAICALSITALGVLAGGMETLHLFLLNADFQRSVVIQHYVHFWLASPTAFAALRINGVGLALAQLGQAWVAIAAIAAACLVWRRTSDVRLRCAVLAISTLIANPYVWHYELTWLGIALACLVSLGFEEGWLGGEQEVLGFAWLLPLYEYFNTYLNLPQIGPIVLLAALLVVTRRMRATAEGTFSRAENRIAAKRVARGCPCGFNAAQSRSNGG</sequence>
<evidence type="ECO:0000256" key="8">
    <source>
        <dbReference type="SAM" id="Phobius"/>
    </source>
</evidence>
<keyword evidence="6 8" id="KW-0472">Membrane</keyword>
<comment type="subcellular location">
    <subcellularLocation>
        <location evidence="1">Cell membrane</location>
        <topology evidence="1">Multi-pass membrane protein</topology>
    </subcellularLocation>
</comment>
<feature type="transmembrane region" description="Helical" evidence="8">
    <location>
        <begin position="24"/>
        <end position="42"/>
    </location>
</feature>
<feature type="transmembrane region" description="Helical" evidence="8">
    <location>
        <begin position="196"/>
        <end position="221"/>
    </location>
</feature>
<dbReference type="EMBL" id="QRGA01000006">
    <property type="protein sequence ID" value="RDU98598.1"/>
    <property type="molecule type" value="Genomic_DNA"/>
</dbReference>
<feature type="transmembrane region" description="Helical" evidence="8">
    <location>
        <begin position="126"/>
        <end position="145"/>
    </location>
</feature>
<dbReference type="GO" id="GO:0005886">
    <property type="term" value="C:plasma membrane"/>
    <property type="evidence" value="ECO:0007669"/>
    <property type="project" value="UniProtKB-SubCell"/>
</dbReference>
<dbReference type="InterPro" id="IPR018584">
    <property type="entry name" value="GT87"/>
</dbReference>
<evidence type="ECO:0000256" key="7">
    <source>
        <dbReference type="ARBA" id="ARBA00024033"/>
    </source>
</evidence>
<dbReference type="GO" id="GO:0016758">
    <property type="term" value="F:hexosyltransferase activity"/>
    <property type="evidence" value="ECO:0007669"/>
    <property type="project" value="InterPro"/>
</dbReference>
<evidence type="ECO:0000313" key="9">
    <source>
        <dbReference type="EMBL" id="RDU98598.1"/>
    </source>
</evidence>
<accession>A0A3D8JZX2</accession>
<dbReference type="Pfam" id="PF09594">
    <property type="entry name" value="GT87"/>
    <property type="match status" value="1"/>
</dbReference>
<feature type="transmembrane region" description="Helical" evidence="8">
    <location>
        <begin position="62"/>
        <end position="80"/>
    </location>
</feature>
<comment type="similarity">
    <text evidence="7">Belongs to the glycosyltransferase 87 family.</text>
</comment>
<feature type="transmembrane region" description="Helical" evidence="8">
    <location>
        <begin position="318"/>
        <end position="336"/>
    </location>
</feature>
<keyword evidence="3" id="KW-0808">Transferase</keyword>
<reference evidence="9 10" key="1">
    <citation type="submission" date="2018-08" db="EMBL/GenBank/DDBJ databases">
        <title>Paraburkholderia sp. DHOM06 isolated from forest soil.</title>
        <authorList>
            <person name="Gao Z.-H."/>
            <person name="Qiu L.-H."/>
        </authorList>
    </citation>
    <scope>NUCLEOTIDE SEQUENCE [LARGE SCALE GENOMIC DNA]</scope>
    <source>
        <strain evidence="9 10">DHOM06</strain>
    </source>
</reference>
<feature type="transmembrane region" description="Helical" evidence="8">
    <location>
        <begin position="383"/>
        <end position="401"/>
    </location>
</feature>
<evidence type="ECO:0000256" key="2">
    <source>
        <dbReference type="ARBA" id="ARBA00022475"/>
    </source>
</evidence>
<evidence type="ECO:0000256" key="5">
    <source>
        <dbReference type="ARBA" id="ARBA00022989"/>
    </source>
</evidence>
<gene>
    <name evidence="9" type="ORF">DWV00_09910</name>
</gene>
<dbReference type="AlphaFoldDB" id="A0A3D8JZX2"/>
<dbReference type="Proteomes" id="UP000256838">
    <property type="component" value="Unassembled WGS sequence"/>
</dbReference>
<name>A0A3D8JZX2_9BURK</name>